<evidence type="ECO:0000313" key="1">
    <source>
        <dbReference type="EMBL" id="KAJ3546417.1"/>
    </source>
</evidence>
<dbReference type="EMBL" id="JANRMS010000114">
    <property type="protein sequence ID" value="KAJ3546417.1"/>
    <property type="molecule type" value="Genomic_DNA"/>
</dbReference>
<sequence length="566" mass="63182">MVSNAKASQSYAYTTTRSYDLDLQAEDSDKPEKVIDYTEHKRYGILTGAGWLLEILTTFLSLGVLVAISIIFWSMDDKPYSNWQFPISINAVVSILATAGSAARMHGVSTFISQLKWVHFKKKPQKLQNFQNFDEASRGSYGALLFLFKVKWNLATVGALITVCQLAFGPLAQQVIDIQPRIVSTPDNAATYGYTHEYIRDPVWQFSNIVPRGVPQDPRMQSAILQGLLDIRSPQVFDCPGVCTWNDSYVSLGFKSSCKNVTAATLDTDVCDNDGGHLTCNMTTPGGIILTTHHGDTAYQTTFRLNGTSARDEQLRDESLQDLPELIKIAVYRSTLNEVFNATDVNVTECSLSLAAYRYSDASANGTEFSFQHADEIDLPRNYWSLQGDHYSALYRTNASKEEDLPGFTVRRLDLKNIQFFMTSDALVSEWVDGELGNMNYGVSAALMGDVDLPKRFAKMATSMTDYLRNGPNHKLAAGKRVESVTFVSIRWFWLIGPCIIEASALLFTLSTIVSSRRSRQVPLWKSSALAVLACWHDKDSEKIRSEFENLKGLDRAATRLNAQLE</sequence>
<comment type="caution">
    <text evidence="1">The sequence shown here is derived from an EMBL/GenBank/DDBJ whole genome shotgun (WGS) entry which is preliminary data.</text>
</comment>
<accession>A0ACC1SUF3</accession>
<reference evidence="1" key="1">
    <citation type="submission" date="2022-08" db="EMBL/GenBank/DDBJ databases">
        <title>Genome Sequence of Fusarium decemcellulare.</title>
        <authorList>
            <person name="Buettner E."/>
        </authorList>
    </citation>
    <scope>NUCLEOTIDE SEQUENCE</scope>
    <source>
        <strain evidence="1">Babe19</strain>
    </source>
</reference>
<proteinExistence type="predicted"/>
<name>A0ACC1SUF3_9HYPO</name>
<evidence type="ECO:0000313" key="2">
    <source>
        <dbReference type="Proteomes" id="UP001148629"/>
    </source>
</evidence>
<organism evidence="1 2">
    <name type="scientific">Fusarium decemcellulare</name>
    <dbReference type="NCBI Taxonomy" id="57161"/>
    <lineage>
        <taxon>Eukaryota</taxon>
        <taxon>Fungi</taxon>
        <taxon>Dikarya</taxon>
        <taxon>Ascomycota</taxon>
        <taxon>Pezizomycotina</taxon>
        <taxon>Sordariomycetes</taxon>
        <taxon>Hypocreomycetidae</taxon>
        <taxon>Hypocreales</taxon>
        <taxon>Nectriaceae</taxon>
        <taxon>Fusarium</taxon>
        <taxon>Fusarium decemcellulare species complex</taxon>
    </lineage>
</organism>
<protein>
    <submittedName>
        <fullName evidence="1">Uncharacterized protein</fullName>
    </submittedName>
</protein>
<keyword evidence="2" id="KW-1185">Reference proteome</keyword>
<dbReference type="Proteomes" id="UP001148629">
    <property type="component" value="Unassembled WGS sequence"/>
</dbReference>
<gene>
    <name evidence="1" type="ORF">NM208_g2017</name>
</gene>